<feature type="coiled-coil region" evidence="1">
    <location>
        <begin position="82"/>
        <end position="121"/>
    </location>
</feature>
<evidence type="ECO:0000256" key="1">
    <source>
        <dbReference type="SAM" id="Coils"/>
    </source>
</evidence>
<dbReference type="OrthoDB" id="29024at2759"/>
<dbReference type="Proteomes" id="UP000750334">
    <property type="component" value="Unassembled WGS sequence"/>
</dbReference>
<feature type="compositionally biased region" description="Polar residues" evidence="2">
    <location>
        <begin position="264"/>
        <end position="284"/>
    </location>
</feature>
<feature type="compositionally biased region" description="Low complexity" evidence="2">
    <location>
        <begin position="299"/>
        <end position="324"/>
    </location>
</feature>
<evidence type="ECO:0000313" key="4">
    <source>
        <dbReference type="EMBL" id="KAG0669932.1"/>
    </source>
</evidence>
<dbReference type="Pfam" id="PF11262">
    <property type="entry name" value="Tho2"/>
    <property type="match status" value="1"/>
</dbReference>
<comment type="caution">
    <text evidence="4">The sequence shown here is derived from an EMBL/GenBank/DDBJ whole genome shotgun (WGS) entry which is preliminary data.</text>
</comment>
<name>A0A9P7BB71_MAUEX</name>
<protein>
    <submittedName>
        <fullName evidence="4">THO complex subunit 2</fullName>
    </submittedName>
</protein>
<proteinExistence type="predicted"/>
<keyword evidence="1" id="KW-0175">Coiled coil</keyword>
<feature type="compositionally biased region" description="Low complexity" evidence="2">
    <location>
        <begin position="413"/>
        <end position="427"/>
    </location>
</feature>
<sequence length="455" mass="52880">MSIRNGIEFMKHVSNVYPVVDEQVKILIAALENNLVDEEREDIKLPTNALIGHLKARLRKESIQLWEFCELNQSEKEARDKRVAEQKEIDEYLQILDNEKKEADIRKKLEMNKRKREAEAEAESRTFNFKESRTSEKLADNYEDFNTNVDESEWPLGRVFRTMGDTIYHLNMNNIKEAANCIKDEILSKQILDASRADMPLETLRKTVYDVSTQFFKSLVRHTNNSDFQVGLRRLEDACQSLTKDLSEDIADMYGEDTIKPPTRYSNTKPVLSTTKSTTSQLPNKPSGESYPSTRSDTRTIGRNNTRFNRNTDNTRNYDNSNDNNNKKYYLQRHSDQFSNKQKGYNRNNEVQDNSSRGIKRSLPTGSEMSSTNKMVKTETGNFKKSTRYNNKPQDDQYTQKDNRGQNNDRYGYKNQQYNKNKSNNNGPKRYNNGSKSGLPQGPRSQFSSNSRYQK</sequence>
<feature type="compositionally biased region" description="Polar residues" evidence="2">
    <location>
        <begin position="432"/>
        <end position="455"/>
    </location>
</feature>
<keyword evidence="5" id="KW-1185">Reference proteome</keyword>
<feature type="domain" description="THO complex subunitTHOC2 C-terminal" evidence="3">
    <location>
        <begin position="1"/>
        <end position="54"/>
    </location>
</feature>
<dbReference type="InterPro" id="IPR021418">
    <property type="entry name" value="THO_THOC2_C"/>
</dbReference>
<accession>A0A9P7BB71</accession>
<feature type="compositionally biased region" description="Basic and acidic residues" evidence="2">
    <location>
        <begin position="393"/>
        <end position="404"/>
    </location>
</feature>
<gene>
    <name evidence="4" type="primary">THO2_1</name>
    <name evidence="4" type="ORF">C6P45_003096</name>
</gene>
<feature type="compositionally biased region" description="Polar residues" evidence="2">
    <location>
        <begin position="364"/>
        <end position="392"/>
    </location>
</feature>
<dbReference type="EMBL" id="PUHR01000030">
    <property type="protein sequence ID" value="KAG0669932.1"/>
    <property type="molecule type" value="Genomic_DNA"/>
</dbReference>
<feature type="region of interest" description="Disordered" evidence="2">
    <location>
        <begin position="255"/>
        <end position="455"/>
    </location>
</feature>
<evidence type="ECO:0000259" key="3">
    <source>
        <dbReference type="Pfam" id="PF11262"/>
    </source>
</evidence>
<evidence type="ECO:0000313" key="5">
    <source>
        <dbReference type="Proteomes" id="UP000750334"/>
    </source>
</evidence>
<evidence type="ECO:0000256" key="2">
    <source>
        <dbReference type="SAM" id="MobiDB-lite"/>
    </source>
</evidence>
<feature type="compositionally biased region" description="Polar residues" evidence="2">
    <location>
        <begin position="337"/>
        <end position="357"/>
    </location>
</feature>
<dbReference type="AlphaFoldDB" id="A0A9P7BB71"/>
<organism evidence="4 5">
    <name type="scientific">Maudiozyma exigua</name>
    <name type="common">Yeast</name>
    <name type="synonym">Kazachstania exigua</name>
    <dbReference type="NCBI Taxonomy" id="34358"/>
    <lineage>
        <taxon>Eukaryota</taxon>
        <taxon>Fungi</taxon>
        <taxon>Dikarya</taxon>
        <taxon>Ascomycota</taxon>
        <taxon>Saccharomycotina</taxon>
        <taxon>Saccharomycetes</taxon>
        <taxon>Saccharomycetales</taxon>
        <taxon>Saccharomycetaceae</taxon>
        <taxon>Maudiozyma</taxon>
    </lineage>
</organism>
<reference evidence="4 5" key="1">
    <citation type="submission" date="2020-11" db="EMBL/GenBank/DDBJ databases">
        <title>Kefir isolates.</title>
        <authorList>
            <person name="Marcisauskas S."/>
            <person name="Kim Y."/>
            <person name="Blasche S."/>
        </authorList>
    </citation>
    <scope>NUCLEOTIDE SEQUENCE [LARGE SCALE GENOMIC DNA]</scope>
    <source>
        <strain evidence="4 5">OG2</strain>
    </source>
</reference>